<dbReference type="SUPFAM" id="SSF55166">
    <property type="entry name" value="Hedgehog/DD-peptidase"/>
    <property type="match status" value="1"/>
</dbReference>
<dbReference type="InterPro" id="IPR052179">
    <property type="entry name" value="DD-CPase-like"/>
</dbReference>
<dbReference type="Pfam" id="PF02557">
    <property type="entry name" value="VanY"/>
    <property type="match status" value="1"/>
</dbReference>
<evidence type="ECO:0000313" key="3">
    <source>
        <dbReference type="Proteomes" id="UP000460287"/>
    </source>
</evidence>
<feature type="domain" description="D-alanyl-D-alanine carboxypeptidase-like core" evidence="1">
    <location>
        <begin position="101"/>
        <end position="228"/>
    </location>
</feature>
<reference evidence="2 3" key="1">
    <citation type="submission" date="2019-08" db="EMBL/GenBank/DDBJ databases">
        <title>In-depth cultivation of the pig gut microbiome towards novel bacterial diversity and tailored functional studies.</title>
        <authorList>
            <person name="Wylensek D."/>
            <person name="Hitch T.C.A."/>
            <person name="Clavel T."/>
        </authorList>
    </citation>
    <scope>NUCLEOTIDE SEQUENCE [LARGE SCALE GENOMIC DNA]</scope>
    <source>
        <strain evidence="2 3">WCA-383-APC-5B</strain>
    </source>
</reference>
<gene>
    <name evidence="2" type="ORF">FYJ33_02800</name>
</gene>
<dbReference type="InterPro" id="IPR009045">
    <property type="entry name" value="Zn_M74/Hedgehog-like"/>
</dbReference>
<dbReference type="InterPro" id="IPR003709">
    <property type="entry name" value="VanY-like_core_dom"/>
</dbReference>
<sequence length="249" mass="29059">MKRKWSMPVVIYSLFIIVCVICAGTKFYSNYEYDKQQSVMAMKNEEIEKKELTNMNRLVNNDDCRMYELINKSNKLEKSYIPGDLVYPSVNTVIKGKDNRNLLRRNAAEALEEMFAAAKKDGVILYLHSGFRSYDTQNLIYASAKKQSGESDEYIAKPGESEHQTGLAADLSSKEVNFKLDDSFEKSKAYKWLGNNAYKYGFILRYPKNKESITGYKYESWHYRFIGKDIAKYLHKNNLTMEEFYKKID</sequence>
<dbReference type="AlphaFoldDB" id="A0A7X2MWH9"/>
<dbReference type="PANTHER" id="PTHR34385">
    <property type="entry name" value="D-ALANYL-D-ALANINE CARBOXYPEPTIDASE"/>
    <property type="match status" value="1"/>
</dbReference>
<dbReference type="Proteomes" id="UP000460287">
    <property type="component" value="Unassembled WGS sequence"/>
</dbReference>
<proteinExistence type="predicted"/>
<dbReference type="Gene3D" id="3.30.1380.10">
    <property type="match status" value="1"/>
</dbReference>
<dbReference type="RefSeq" id="WP_154530256.1">
    <property type="nucleotide sequence ID" value="NZ_JAQXTV010000100.1"/>
</dbReference>
<comment type="caution">
    <text evidence="2">The sequence shown here is derived from an EMBL/GenBank/DDBJ whole genome shotgun (WGS) entry which is preliminary data.</text>
</comment>
<organism evidence="2 3">
    <name type="scientific">Inconstantimicrobium porci</name>
    <dbReference type="NCBI Taxonomy" id="2652291"/>
    <lineage>
        <taxon>Bacteria</taxon>
        <taxon>Bacillati</taxon>
        <taxon>Bacillota</taxon>
        <taxon>Clostridia</taxon>
        <taxon>Eubacteriales</taxon>
        <taxon>Clostridiaceae</taxon>
        <taxon>Inconstantimicrobium</taxon>
    </lineage>
</organism>
<dbReference type="GO" id="GO:0008233">
    <property type="term" value="F:peptidase activity"/>
    <property type="evidence" value="ECO:0007669"/>
    <property type="project" value="InterPro"/>
</dbReference>
<dbReference type="PANTHER" id="PTHR34385:SF1">
    <property type="entry name" value="PEPTIDOGLYCAN L-ALANYL-D-GLUTAMATE ENDOPEPTIDASE CWLK"/>
    <property type="match status" value="1"/>
</dbReference>
<protein>
    <submittedName>
        <fullName evidence="2">M15 family metallopeptidase</fullName>
    </submittedName>
</protein>
<evidence type="ECO:0000259" key="1">
    <source>
        <dbReference type="Pfam" id="PF02557"/>
    </source>
</evidence>
<dbReference type="GO" id="GO:0006508">
    <property type="term" value="P:proteolysis"/>
    <property type="evidence" value="ECO:0007669"/>
    <property type="project" value="InterPro"/>
</dbReference>
<dbReference type="InterPro" id="IPR058193">
    <property type="entry name" value="VanY/YodJ_core_dom"/>
</dbReference>
<evidence type="ECO:0000313" key="2">
    <source>
        <dbReference type="EMBL" id="MSR90369.1"/>
    </source>
</evidence>
<accession>A0A7X2MWH9</accession>
<dbReference type="CDD" id="cd14852">
    <property type="entry name" value="LD-carboxypeptidase"/>
    <property type="match status" value="1"/>
</dbReference>
<dbReference type="EMBL" id="VULX01000002">
    <property type="protein sequence ID" value="MSR90369.1"/>
    <property type="molecule type" value="Genomic_DNA"/>
</dbReference>
<name>A0A7X2MWH9_9CLOT</name>
<keyword evidence="3" id="KW-1185">Reference proteome</keyword>